<sequence length="117" mass="13256">MIAGAGRYVLNDVIARDLCIESVEEFIQHIARRMYDIADHGSHEFLRNIAPMHENRRAADPSQENSSRRLPQPDGKTWPDKSIRDGTPNGPPQRDHYPPGPDGAVSSTRRRLGMRQE</sequence>
<reference evidence="2 3" key="1">
    <citation type="journal article" date="2019" name="Commun. Biol.">
        <title>The bagworm genome reveals a unique fibroin gene that provides high tensile strength.</title>
        <authorList>
            <person name="Kono N."/>
            <person name="Nakamura H."/>
            <person name="Ohtoshi R."/>
            <person name="Tomita M."/>
            <person name="Numata K."/>
            <person name="Arakawa K."/>
        </authorList>
    </citation>
    <scope>NUCLEOTIDE SEQUENCE [LARGE SCALE GENOMIC DNA]</scope>
</reference>
<feature type="region of interest" description="Disordered" evidence="1">
    <location>
        <begin position="49"/>
        <end position="117"/>
    </location>
</feature>
<evidence type="ECO:0000256" key="1">
    <source>
        <dbReference type="SAM" id="MobiDB-lite"/>
    </source>
</evidence>
<keyword evidence="3" id="KW-1185">Reference proteome</keyword>
<name>A0A4C1WQI4_EUMVA</name>
<accession>A0A4C1WQI4</accession>
<protein>
    <submittedName>
        <fullName evidence="2">Uncharacterized protein</fullName>
    </submittedName>
</protein>
<feature type="compositionally biased region" description="Basic residues" evidence="1">
    <location>
        <begin position="108"/>
        <end position="117"/>
    </location>
</feature>
<proteinExistence type="predicted"/>
<evidence type="ECO:0000313" key="2">
    <source>
        <dbReference type="EMBL" id="GBP53746.1"/>
    </source>
</evidence>
<comment type="caution">
    <text evidence="2">The sequence shown here is derived from an EMBL/GenBank/DDBJ whole genome shotgun (WGS) entry which is preliminary data.</text>
</comment>
<gene>
    <name evidence="2" type="ORF">EVAR_84229_1</name>
</gene>
<dbReference type="AlphaFoldDB" id="A0A4C1WQI4"/>
<dbReference type="EMBL" id="BGZK01000633">
    <property type="protein sequence ID" value="GBP53746.1"/>
    <property type="molecule type" value="Genomic_DNA"/>
</dbReference>
<dbReference type="Proteomes" id="UP000299102">
    <property type="component" value="Unassembled WGS sequence"/>
</dbReference>
<dbReference type="OrthoDB" id="412981at2759"/>
<evidence type="ECO:0000313" key="3">
    <source>
        <dbReference type="Proteomes" id="UP000299102"/>
    </source>
</evidence>
<organism evidence="2 3">
    <name type="scientific">Eumeta variegata</name>
    <name type="common">Bagworm moth</name>
    <name type="synonym">Eumeta japonica</name>
    <dbReference type="NCBI Taxonomy" id="151549"/>
    <lineage>
        <taxon>Eukaryota</taxon>
        <taxon>Metazoa</taxon>
        <taxon>Ecdysozoa</taxon>
        <taxon>Arthropoda</taxon>
        <taxon>Hexapoda</taxon>
        <taxon>Insecta</taxon>
        <taxon>Pterygota</taxon>
        <taxon>Neoptera</taxon>
        <taxon>Endopterygota</taxon>
        <taxon>Lepidoptera</taxon>
        <taxon>Glossata</taxon>
        <taxon>Ditrysia</taxon>
        <taxon>Tineoidea</taxon>
        <taxon>Psychidae</taxon>
        <taxon>Oiketicinae</taxon>
        <taxon>Eumeta</taxon>
    </lineage>
</organism>